<dbReference type="Gene3D" id="3.40.50.150">
    <property type="entry name" value="Vaccinia Virus protein VP39"/>
    <property type="match status" value="1"/>
</dbReference>
<feature type="region of interest" description="Disordered" evidence="7">
    <location>
        <begin position="1393"/>
        <end position="1417"/>
    </location>
</feature>
<dbReference type="InterPro" id="IPR057326">
    <property type="entry name" value="KR_dom"/>
</dbReference>
<dbReference type="Gene3D" id="3.40.50.720">
    <property type="entry name" value="NAD(P)-binding Rossmann-like Domain"/>
    <property type="match status" value="3"/>
</dbReference>
<dbReference type="InterPro" id="IPR011032">
    <property type="entry name" value="GroES-like_sf"/>
</dbReference>
<dbReference type="Pfam" id="PF02801">
    <property type="entry name" value="Ketoacyl-synt_C"/>
    <property type="match status" value="1"/>
</dbReference>
<protein>
    <recommendedName>
        <fullName evidence="13">Polyketide synthase</fullName>
    </recommendedName>
</protein>
<keyword evidence="5" id="KW-0012">Acyltransferase</keyword>
<feature type="active site" description="Proton donor; for dehydratase activity" evidence="6">
    <location>
        <position position="1122"/>
    </location>
</feature>
<dbReference type="SUPFAM" id="SSF51735">
    <property type="entry name" value="NAD(P)-binding Rossmann-fold domains"/>
    <property type="match status" value="2"/>
</dbReference>
<dbReference type="InterPro" id="IPR020843">
    <property type="entry name" value="ER"/>
</dbReference>
<dbReference type="PROSITE" id="PS52004">
    <property type="entry name" value="KS3_2"/>
    <property type="match status" value="1"/>
</dbReference>
<feature type="active site" description="Proton acceptor; for dehydratase activity" evidence="6">
    <location>
        <position position="943"/>
    </location>
</feature>
<name>A0A8H4RMG0_9HELO</name>
<dbReference type="GO" id="GO:0031177">
    <property type="term" value="F:phosphopantetheine binding"/>
    <property type="evidence" value="ECO:0007669"/>
    <property type="project" value="InterPro"/>
</dbReference>
<evidence type="ECO:0008006" key="13">
    <source>
        <dbReference type="Google" id="ProtNLM"/>
    </source>
</evidence>
<dbReference type="Gene3D" id="3.10.129.110">
    <property type="entry name" value="Polyketide synthase dehydratase"/>
    <property type="match status" value="1"/>
</dbReference>
<dbReference type="EMBL" id="JAAMPI010000499">
    <property type="protein sequence ID" value="KAF4630892.1"/>
    <property type="molecule type" value="Genomic_DNA"/>
</dbReference>
<dbReference type="Pfam" id="PF16197">
    <property type="entry name" value="KAsynt_C_assoc"/>
    <property type="match status" value="1"/>
</dbReference>
<dbReference type="SUPFAM" id="SSF53901">
    <property type="entry name" value="Thiolase-like"/>
    <property type="match status" value="1"/>
</dbReference>
<dbReference type="GO" id="GO:0004312">
    <property type="term" value="F:fatty acid synthase activity"/>
    <property type="evidence" value="ECO:0007669"/>
    <property type="project" value="TreeGrafter"/>
</dbReference>
<dbReference type="Proteomes" id="UP000566819">
    <property type="component" value="Unassembled WGS sequence"/>
</dbReference>
<dbReference type="InterPro" id="IPR020807">
    <property type="entry name" value="PKS_DH"/>
</dbReference>
<dbReference type="PROSITE" id="PS52019">
    <property type="entry name" value="PKS_MFAS_DH"/>
    <property type="match status" value="1"/>
</dbReference>
<dbReference type="InterPro" id="IPR009081">
    <property type="entry name" value="PP-bd_ACP"/>
</dbReference>
<dbReference type="SMART" id="SM00826">
    <property type="entry name" value="PKS_DH"/>
    <property type="match status" value="1"/>
</dbReference>
<dbReference type="InterPro" id="IPR036736">
    <property type="entry name" value="ACP-like_sf"/>
</dbReference>
<dbReference type="InterPro" id="IPR020806">
    <property type="entry name" value="PKS_PP-bd"/>
</dbReference>
<dbReference type="InterPro" id="IPR029063">
    <property type="entry name" value="SAM-dependent_MTases_sf"/>
</dbReference>
<evidence type="ECO:0000256" key="1">
    <source>
        <dbReference type="ARBA" id="ARBA00022450"/>
    </source>
</evidence>
<dbReference type="SUPFAM" id="SSF55048">
    <property type="entry name" value="Probable ACP-binding domain of malonyl-CoA ACP transacylase"/>
    <property type="match status" value="1"/>
</dbReference>
<evidence type="ECO:0000256" key="2">
    <source>
        <dbReference type="ARBA" id="ARBA00022553"/>
    </source>
</evidence>
<dbReference type="InterPro" id="IPR050091">
    <property type="entry name" value="PKS_NRPS_Biosynth_Enz"/>
</dbReference>
<dbReference type="Pfam" id="PF23114">
    <property type="entry name" value="NAD-bd_HRPKS_sdrA"/>
    <property type="match status" value="1"/>
</dbReference>
<evidence type="ECO:0000259" key="10">
    <source>
        <dbReference type="PROSITE" id="PS52019"/>
    </source>
</evidence>
<evidence type="ECO:0000256" key="5">
    <source>
        <dbReference type="ARBA" id="ARBA00023315"/>
    </source>
</evidence>
<dbReference type="Gene3D" id="3.30.70.3290">
    <property type="match status" value="2"/>
</dbReference>
<dbReference type="Gene3D" id="3.90.180.10">
    <property type="entry name" value="Medium-chain alcohol dehydrogenases, catalytic domain"/>
    <property type="match status" value="2"/>
</dbReference>
<dbReference type="SMART" id="SM00823">
    <property type="entry name" value="PKS_PP"/>
    <property type="match status" value="1"/>
</dbReference>
<dbReference type="SUPFAM" id="SSF50129">
    <property type="entry name" value="GroES-like"/>
    <property type="match status" value="1"/>
</dbReference>
<keyword evidence="1" id="KW-0596">Phosphopantetheine</keyword>
<feature type="region of interest" description="C-terminal hotdog fold" evidence="6">
    <location>
        <begin position="1058"/>
        <end position="1216"/>
    </location>
</feature>
<dbReference type="Gene3D" id="1.10.1200.10">
    <property type="entry name" value="ACP-like"/>
    <property type="match status" value="1"/>
</dbReference>
<dbReference type="GO" id="GO:0006633">
    <property type="term" value="P:fatty acid biosynthetic process"/>
    <property type="evidence" value="ECO:0007669"/>
    <property type="project" value="TreeGrafter"/>
</dbReference>
<evidence type="ECO:0000313" key="11">
    <source>
        <dbReference type="EMBL" id="KAF4630892.1"/>
    </source>
</evidence>
<dbReference type="InterPro" id="IPR049551">
    <property type="entry name" value="PKS_DH_C"/>
</dbReference>
<dbReference type="InterPro" id="IPR013968">
    <property type="entry name" value="PKS_KR"/>
</dbReference>
<dbReference type="GO" id="GO:0044550">
    <property type="term" value="P:secondary metabolite biosynthetic process"/>
    <property type="evidence" value="ECO:0007669"/>
    <property type="project" value="TreeGrafter"/>
</dbReference>
<feature type="domain" description="Carrier" evidence="8">
    <location>
        <begin position="2360"/>
        <end position="2440"/>
    </location>
</feature>
<dbReference type="OrthoDB" id="329835at2759"/>
<dbReference type="SMART" id="SM00829">
    <property type="entry name" value="PKS_ER"/>
    <property type="match status" value="1"/>
</dbReference>
<evidence type="ECO:0000256" key="6">
    <source>
        <dbReference type="PROSITE-ProRule" id="PRU01363"/>
    </source>
</evidence>
<reference evidence="11 12" key="1">
    <citation type="submission" date="2020-03" db="EMBL/GenBank/DDBJ databases">
        <title>Draft Genome Sequence of Cudoniella acicularis.</title>
        <authorList>
            <person name="Buettner E."/>
            <person name="Kellner H."/>
        </authorList>
    </citation>
    <scope>NUCLEOTIDE SEQUENCE [LARGE SCALE GENOMIC DNA]</scope>
    <source>
        <strain evidence="11 12">DSM 108380</strain>
    </source>
</reference>
<evidence type="ECO:0000256" key="3">
    <source>
        <dbReference type="ARBA" id="ARBA00022679"/>
    </source>
</evidence>
<feature type="region of interest" description="Disordered" evidence="7">
    <location>
        <begin position="1447"/>
        <end position="1505"/>
    </location>
</feature>
<dbReference type="SMART" id="SM00825">
    <property type="entry name" value="PKS_KS"/>
    <property type="match status" value="1"/>
</dbReference>
<dbReference type="Pfam" id="PF00550">
    <property type="entry name" value="PP-binding"/>
    <property type="match status" value="1"/>
</dbReference>
<feature type="compositionally biased region" description="Low complexity" evidence="7">
    <location>
        <begin position="1474"/>
        <end position="1484"/>
    </location>
</feature>
<dbReference type="PROSITE" id="PS50075">
    <property type="entry name" value="CARRIER"/>
    <property type="match status" value="1"/>
</dbReference>
<dbReference type="InterPro" id="IPR016039">
    <property type="entry name" value="Thiolase-like"/>
</dbReference>
<sequence length="2447" mass="268191">MGTSHQTSEFLQEPVAVIGLACRLPGNCNSPTALWEFLERGGVARNEAPESRFNLKTHHDDYRKPKTMRSPGGMFLENIDPQDFDAQFFRISGVDAIAMDPQQRQLLEVVYECLENAGITLEAVDGKPIGCFVGSFAVDYADMHARDPEDRPPMITVGAGRAILSNRISHFLNIKGPSMTIDTACSGALVSVDLACRYLNTGEINGAIVAASNIYLSPEHVMDEGSMKGVASTSGKCHTFDVKADGYIKAEAVNAVMLKRLDDAIRDGDPIRGIIRGSATNSDGRTPGIASPSSEAQAAAIRMAYARAGIVDIDATAYVEFHGTGTQAGDPIEVNGVASVFSESRSPDNPLIIGSVKSNIGHSEPAAGISGMLKAILSIEKGLIPRNPTFQSPNPKIDFKALNLRVPQNTTAWPKSKFRRASVNSFGYGGSNAHVIIDNDLPPQSKKSPKFHSHTSSFSSDWELLFAEERATQPVTLIFSANDEKSLRAYCKTICEHLSNPSVVVKLHDLAYTLSERRSRHFNRAYVVTDNANLNEGAFTFGKQNTDLPRIGFVFTGQGAQWPQMGKGLIETFPVAKQMINRLDGALHGLTNPPNWTLLNELTEQRTPEHLRLPEFSQPLVTALQLAILAVLESWGVSPSRVVGHSSGEIAAAFAAGLLSAENAIKVAYLRGQACSKNNDGQPLGMLAAGLGSQEIQHYLSESADLVQVACLNSPSSITLSGELHALEKIHGRPAANYHEMLKQVCGPPLPGSEHVQMFSSLTGKLLSQECGPDYWMGNMASPVRFDEAVREMISGREGSDFLIEIGPSGALAGPIAQIKKALGDQGSKVQYSASSTRGKDAVKSLFDVSGKLFISGSPVAFAKVNESRDPEVGKPSVIIDLPNYVWNHSTKYWHENEASKDWRFRKFPHHDLLGTKILSSSWHAPSWKKTLKVENLHWMKDHRMGEDIVFPAAGFIAMAVEALYQARQVTDPIEEKILNSQYQYRLRNATFAKALVLEEKGPGVKVMLSLSQHQDSWYEFTVSSLVGDRWNEHSRGLIRLEKAFRKVAPESALVPLEHTTPSRMWYKAMNHIGYNFGPVFQKHIKMETRSGVRKARSMLSLSEPEEEYRQSRYPMHPVCIDGCLQTASLVMFRGHTSDIDAVLIPAIIDNIVIVPTAAKSEIGIAVTSSKYAGIGRPEASKSYLSDVSVYDPSTKALLFEVSGTQYHELDVLGSQHASDVYCKLDWKPDISFLKEENVLTLSSDELEPTMKLSSTTNRVTQLLDLAAHKKPNLKVMEVNMLPGDETSLWLDDGKAEQRSRAACQEYHFGSADVTALMNVQEKYGNQATAKFNLIDLTRPQKEVPINGSGFDFLLIKQGSISDTVLEIVIKNARLHLADEGFLLLVEENVEVPHSNPQNGSPVKRPETPPTTLDSEDHIILEISTKNDGEEAVQDLHVQTQTTVTDDTAFQYPVSGHEIGSGDGSEPYVPHTPSSGSSKGRYSSCPGSPSTALSSDLQNEGLSVKSETRSEKAILIHTEDFRDATFDSLLEANAFHRIFKVQSENDFISLAVTKSIDSAMRPSPSSKVDLVRFTEGRDTTAAVKASLEHLGWTIEEHFSPFSNLKPESTVIVLDELSAPVLTTVKDSQWQTLKELTAQDHKILWVTTGSQFQVSKPDNALIHGLARTMRAEDPMLSLITLDLQSSDAKETAPTVSRVLERLTNPELGLLEEKEYVERAGVLHISRVRPDQEVTPIEKKDDTGLEVMDLHESEACIRLRCERIGTLDSLRWSQVSTRELSLEKDYVEVEIVAAGLNFKDLAVTMGIVPENEHLLGLEGAGIITRIGKGVEWLQPGQRVLFHNKGAFANRVQLPASKVHLIPNSMSFEDAATMPSVHLVTIYGLLHRADMQKNQIFATVGTEEKRKYLMHHFKIPADHIFSSRTADFAHQIATVTKNEGVDIILNSLIGDLLDASWRCIADGGTMIEIGKKDILARNSLSMEPFNRNASYIAVDMSHKQISDRKIGQLLAEMMDLATKGHIKPITPVTVFPFEDIVSAFRFLRGGSHVGKVVISNKATKGVHISARPATPEVNLRPDGSYLIVGGLKGLCGSLAIYLARIGAKHLTVLCRSGYSDDKSQAVLANIYSHGCAVDLFEGDVTSFEDVRRVFKQATVPIRGLIQGSMVLRDKIYTSMTAEEFHQCISCKVEGTWNIHNASLEQEQSLDFFTILSSISGVIGQKGQANYAAANVFLDSFATYRQGLGLPASSVDLGVIHDVGYVSERADLEASFDTEVLLPINERVLHKILRHSIILQQTSKSPKLVSSQLITGLVVPQNESSGLLRQDVRFGSLGFGDASASKGSSGNDGSKDIRPFFKLLNAKADQSTLLSAVVDIVSKQFTSSLRLSEPMEPGKPLTSYGLDSLTAVEFRNWLRLELGAEFTTLEIMGSSSLFSMCEKILAKITPKEEAA</sequence>
<dbReference type="InterPro" id="IPR013154">
    <property type="entry name" value="ADH-like_N"/>
</dbReference>
<dbReference type="InterPro" id="IPR001227">
    <property type="entry name" value="Ac_transferase_dom_sf"/>
</dbReference>
<dbReference type="InterPro" id="IPR036291">
    <property type="entry name" value="NAD(P)-bd_dom_sf"/>
</dbReference>
<organism evidence="11 12">
    <name type="scientific">Cudoniella acicularis</name>
    <dbReference type="NCBI Taxonomy" id="354080"/>
    <lineage>
        <taxon>Eukaryota</taxon>
        <taxon>Fungi</taxon>
        <taxon>Dikarya</taxon>
        <taxon>Ascomycota</taxon>
        <taxon>Pezizomycotina</taxon>
        <taxon>Leotiomycetes</taxon>
        <taxon>Helotiales</taxon>
        <taxon>Tricladiaceae</taxon>
        <taxon>Cudoniella</taxon>
    </lineage>
</organism>
<comment type="caution">
    <text evidence="11">The sequence shown here is derived from an EMBL/GenBank/DDBJ whole genome shotgun (WGS) entry which is preliminary data.</text>
</comment>
<proteinExistence type="predicted"/>
<evidence type="ECO:0000259" key="8">
    <source>
        <dbReference type="PROSITE" id="PS50075"/>
    </source>
</evidence>
<dbReference type="CDD" id="cd05195">
    <property type="entry name" value="enoyl_red"/>
    <property type="match status" value="1"/>
</dbReference>
<dbReference type="InterPro" id="IPR056501">
    <property type="entry name" value="NAD-bd_HRPKS_sdrA"/>
</dbReference>
<dbReference type="Pfam" id="PF14765">
    <property type="entry name" value="PS-DH"/>
    <property type="match status" value="1"/>
</dbReference>
<dbReference type="Pfam" id="PF00109">
    <property type="entry name" value="ketoacyl-synt"/>
    <property type="match status" value="1"/>
</dbReference>
<feature type="domain" description="Ketosynthase family 3 (KS3)" evidence="9">
    <location>
        <begin position="12"/>
        <end position="439"/>
    </location>
</feature>
<dbReference type="InterPro" id="IPR020841">
    <property type="entry name" value="PKS_Beta-ketoAc_synthase_dom"/>
</dbReference>
<dbReference type="InterPro" id="IPR014030">
    <property type="entry name" value="Ketoacyl_synth_N"/>
</dbReference>
<dbReference type="PANTHER" id="PTHR43775:SF18">
    <property type="entry name" value="ENZYME, PUTATIVE (JCVI)-RELATED"/>
    <property type="match status" value="1"/>
</dbReference>
<dbReference type="SUPFAM" id="SSF52151">
    <property type="entry name" value="FabD/lysophospholipase-like"/>
    <property type="match status" value="1"/>
</dbReference>
<dbReference type="InterPro" id="IPR016035">
    <property type="entry name" value="Acyl_Trfase/lysoPLipase"/>
</dbReference>
<dbReference type="InterPro" id="IPR049552">
    <property type="entry name" value="PKS_DH_N"/>
</dbReference>
<dbReference type="InterPro" id="IPR032821">
    <property type="entry name" value="PKS_assoc"/>
</dbReference>
<dbReference type="InterPro" id="IPR042104">
    <property type="entry name" value="PKS_dehydratase_sf"/>
</dbReference>
<dbReference type="Pfam" id="PF21089">
    <property type="entry name" value="PKS_DH_N"/>
    <property type="match status" value="1"/>
</dbReference>
<dbReference type="InterPro" id="IPR014031">
    <property type="entry name" value="Ketoacyl_synth_C"/>
</dbReference>
<dbReference type="Gene3D" id="3.40.366.10">
    <property type="entry name" value="Malonyl-Coenzyme A Acyl Carrier Protein, domain 2"/>
    <property type="match status" value="2"/>
</dbReference>
<dbReference type="SMART" id="SM00822">
    <property type="entry name" value="PKS_KR"/>
    <property type="match status" value="1"/>
</dbReference>
<dbReference type="Pfam" id="PF13602">
    <property type="entry name" value="ADH_zinc_N_2"/>
    <property type="match status" value="1"/>
</dbReference>
<dbReference type="InterPro" id="IPR049900">
    <property type="entry name" value="PKS_mFAS_DH"/>
</dbReference>
<feature type="domain" description="PKS/mFAS DH" evidence="10">
    <location>
        <begin position="911"/>
        <end position="1216"/>
    </location>
</feature>
<accession>A0A8H4RMG0</accession>
<feature type="region of interest" description="N-terminal hotdog fold" evidence="6">
    <location>
        <begin position="911"/>
        <end position="1046"/>
    </location>
</feature>
<dbReference type="InterPro" id="IPR016036">
    <property type="entry name" value="Malonyl_transacylase_ACP-bd"/>
</dbReference>
<dbReference type="InterPro" id="IPR014043">
    <property type="entry name" value="Acyl_transferase_dom"/>
</dbReference>
<keyword evidence="4" id="KW-0511">Multifunctional enzyme</keyword>
<keyword evidence="2" id="KW-0597">Phosphoprotein</keyword>
<gene>
    <name evidence="11" type="ORF">G7Y89_g7242</name>
</gene>
<feature type="compositionally biased region" description="Polar residues" evidence="7">
    <location>
        <begin position="1485"/>
        <end position="1501"/>
    </location>
</feature>
<dbReference type="GO" id="GO:0016491">
    <property type="term" value="F:oxidoreductase activity"/>
    <property type="evidence" value="ECO:0007669"/>
    <property type="project" value="InterPro"/>
</dbReference>
<evidence type="ECO:0000313" key="12">
    <source>
        <dbReference type="Proteomes" id="UP000566819"/>
    </source>
</evidence>
<keyword evidence="3" id="KW-0808">Transferase</keyword>
<evidence type="ECO:0000259" key="9">
    <source>
        <dbReference type="PROSITE" id="PS52004"/>
    </source>
</evidence>
<dbReference type="CDD" id="cd00833">
    <property type="entry name" value="PKS"/>
    <property type="match status" value="1"/>
</dbReference>
<dbReference type="Gene3D" id="3.40.47.10">
    <property type="match status" value="1"/>
</dbReference>
<evidence type="ECO:0000256" key="7">
    <source>
        <dbReference type="SAM" id="MobiDB-lite"/>
    </source>
</evidence>
<dbReference type="Pfam" id="PF08240">
    <property type="entry name" value="ADH_N"/>
    <property type="match status" value="1"/>
</dbReference>
<evidence type="ECO:0000256" key="4">
    <source>
        <dbReference type="ARBA" id="ARBA00023268"/>
    </source>
</evidence>
<dbReference type="SUPFAM" id="SSF47336">
    <property type="entry name" value="ACP-like"/>
    <property type="match status" value="1"/>
</dbReference>
<dbReference type="SMART" id="SM00827">
    <property type="entry name" value="PKS_AT"/>
    <property type="match status" value="1"/>
</dbReference>
<keyword evidence="12" id="KW-1185">Reference proteome</keyword>
<dbReference type="PANTHER" id="PTHR43775">
    <property type="entry name" value="FATTY ACID SYNTHASE"/>
    <property type="match status" value="1"/>
</dbReference>
<dbReference type="Pfam" id="PF00698">
    <property type="entry name" value="Acyl_transf_1"/>
    <property type="match status" value="1"/>
</dbReference>
<dbReference type="Pfam" id="PF08659">
    <property type="entry name" value="KR"/>
    <property type="match status" value="1"/>
</dbReference>